<evidence type="ECO:0000313" key="2">
    <source>
        <dbReference type="Proteomes" id="UP000670527"/>
    </source>
</evidence>
<sequence>MDKLLSPDYLDLTYRADLDLLVGRWMRNPALAEMQQGYNLMLNAATTCGCMRWLIDARRRDHTNQNGIPWMMEVFYPQLASRLQGRVHLAFLLAPVHLQALEADTSLLPLSYFDTLPYQIGRFLEEQAAITWLDSHCPMRKGEMVRL</sequence>
<accession>A0ABS3TC55</accession>
<dbReference type="Proteomes" id="UP000670527">
    <property type="component" value="Unassembled WGS sequence"/>
</dbReference>
<name>A0ABS3TC55_9BACT</name>
<gene>
    <name evidence="1" type="ORF">J4D97_11250</name>
</gene>
<proteinExistence type="predicted"/>
<dbReference type="EMBL" id="JAGETX010000005">
    <property type="protein sequence ID" value="MBO3271227.1"/>
    <property type="molecule type" value="Genomic_DNA"/>
</dbReference>
<keyword evidence="2" id="KW-1185">Reference proteome</keyword>
<protein>
    <submittedName>
        <fullName evidence="1">Uncharacterized protein</fullName>
    </submittedName>
</protein>
<dbReference type="RefSeq" id="WP_208307668.1">
    <property type="nucleotide sequence ID" value="NZ_JAGETX010000005.1"/>
</dbReference>
<evidence type="ECO:0000313" key="1">
    <source>
        <dbReference type="EMBL" id="MBO3271227.1"/>
    </source>
</evidence>
<organism evidence="1 2">
    <name type="scientific">Hymenobacter defluvii</name>
    <dbReference type="NCBI Taxonomy" id="2054411"/>
    <lineage>
        <taxon>Bacteria</taxon>
        <taxon>Pseudomonadati</taxon>
        <taxon>Bacteroidota</taxon>
        <taxon>Cytophagia</taxon>
        <taxon>Cytophagales</taxon>
        <taxon>Hymenobacteraceae</taxon>
        <taxon>Hymenobacter</taxon>
    </lineage>
</organism>
<reference evidence="1 2" key="1">
    <citation type="submission" date="2021-03" db="EMBL/GenBank/DDBJ databases">
        <authorList>
            <person name="Kim M.K."/>
        </authorList>
    </citation>
    <scope>NUCLEOTIDE SEQUENCE [LARGE SCALE GENOMIC DNA]</scope>
    <source>
        <strain evidence="1 2">BT507</strain>
    </source>
</reference>
<comment type="caution">
    <text evidence="1">The sequence shown here is derived from an EMBL/GenBank/DDBJ whole genome shotgun (WGS) entry which is preliminary data.</text>
</comment>